<dbReference type="EMBL" id="JACJVP010000077">
    <property type="protein sequence ID" value="MBB6675511.1"/>
    <property type="molecule type" value="Genomic_DNA"/>
</dbReference>
<gene>
    <name evidence="2" type="ORF">H7C19_33110</name>
</gene>
<feature type="region of interest" description="Disordered" evidence="1">
    <location>
        <begin position="1"/>
        <end position="46"/>
    </location>
</feature>
<organism evidence="2 3">
    <name type="scientific">Cohnella nanjingensis</name>
    <dbReference type="NCBI Taxonomy" id="1387779"/>
    <lineage>
        <taxon>Bacteria</taxon>
        <taxon>Bacillati</taxon>
        <taxon>Bacillota</taxon>
        <taxon>Bacilli</taxon>
        <taxon>Bacillales</taxon>
        <taxon>Paenibacillaceae</taxon>
        <taxon>Cohnella</taxon>
    </lineage>
</organism>
<sequence length="46" mass="4883">MPLDTYTRGWSGAMNSTSPGGVPGRKRSAPRTAGGIRARRVMRHGA</sequence>
<dbReference type="RefSeq" id="WP_185673361.1">
    <property type="nucleotide sequence ID" value="NZ_JACJVP010000077.1"/>
</dbReference>
<evidence type="ECO:0000313" key="2">
    <source>
        <dbReference type="EMBL" id="MBB6675511.1"/>
    </source>
</evidence>
<accession>A0A7X0RZS2</accession>
<keyword evidence="3" id="KW-1185">Reference proteome</keyword>
<proteinExistence type="predicted"/>
<dbReference type="AlphaFoldDB" id="A0A7X0RZS2"/>
<reference evidence="2 3" key="1">
    <citation type="submission" date="2020-08" db="EMBL/GenBank/DDBJ databases">
        <title>Cohnella phylogeny.</title>
        <authorList>
            <person name="Dunlap C."/>
        </authorList>
    </citation>
    <scope>NUCLEOTIDE SEQUENCE [LARGE SCALE GENOMIC DNA]</scope>
    <source>
        <strain evidence="2 3">DSM 28246</strain>
    </source>
</reference>
<dbReference type="Proteomes" id="UP000547209">
    <property type="component" value="Unassembled WGS sequence"/>
</dbReference>
<comment type="caution">
    <text evidence="2">The sequence shown here is derived from an EMBL/GenBank/DDBJ whole genome shotgun (WGS) entry which is preliminary data.</text>
</comment>
<evidence type="ECO:0000256" key="1">
    <source>
        <dbReference type="SAM" id="MobiDB-lite"/>
    </source>
</evidence>
<protein>
    <submittedName>
        <fullName evidence="2">Uncharacterized protein</fullName>
    </submittedName>
</protein>
<evidence type="ECO:0000313" key="3">
    <source>
        <dbReference type="Proteomes" id="UP000547209"/>
    </source>
</evidence>
<name>A0A7X0RZS2_9BACL</name>
<feature type="compositionally biased region" description="Basic residues" evidence="1">
    <location>
        <begin position="37"/>
        <end position="46"/>
    </location>
</feature>